<dbReference type="RefSeq" id="WP_092754379.1">
    <property type="nucleotide sequence ID" value="NZ_FMAJ01000023.1"/>
</dbReference>
<sequence length="386" mass="44067">MKRITLPARPDWRDKARAVGFGFHVMYGEPYWLDDAAYTFTLDEIEMQIEEPSQELHDMCMDLVGEIVGSEESLDRLAIPDDLRDVVQRSWQRRDRHLYGRFDLAYDGNGPAKLLEYNADTPTSVFETAYFQFNWLTDQIALGVLPKDADQYNFLQESLVEAFEQFPKESIFHFAAITDNEEDRGTTVYLMDCAVQAGHRVELLDIREIGIDAQGRYTDLKDRVIDRCFKLYPWEFMLREPFARELARSGDVFVEPAWKAVLSNKGLLPLLWQRHPNHPNLLPSYFADDPAASTLTDYVRKPLLSREGENVTIFREGKEAISAPGDYGEEGFIVQAYAPLFESDSGFAVLGSWIAGDRACGLAVREDRSRITANLSRFVPHVIIGS</sequence>
<dbReference type="Pfam" id="PF03738">
    <property type="entry name" value="GSP_synth"/>
    <property type="match status" value="1"/>
</dbReference>
<evidence type="ECO:0000256" key="4">
    <source>
        <dbReference type="ARBA" id="ARBA00022840"/>
    </source>
</evidence>
<keyword evidence="4" id="KW-0067">ATP-binding</keyword>
<dbReference type="SUPFAM" id="SSF56059">
    <property type="entry name" value="Glutathione synthetase ATP-binding domain-like"/>
    <property type="match status" value="1"/>
</dbReference>
<evidence type="ECO:0000259" key="6">
    <source>
        <dbReference type="Pfam" id="PF03738"/>
    </source>
</evidence>
<organism evidence="7 8">
    <name type="scientific">Rhizobium aethiopicum</name>
    <dbReference type="NCBI Taxonomy" id="1138170"/>
    <lineage>
        <taxon>Bacteria</taxon>
        <taxon>Pseudomonadati</taxon>
        <taxon>Pseudomonadota</taxon>
        <taxon>Alphaproteobacteria</taxon>
        <taxon>Hyphomicrobiales</taxon>
        <taxon>Rhizobiaceae</taxon>
        <taxon>Rhizobium/Agrobacterium group</taxon>
        <taxon>Rhizobium</taxon>
    </lineage>
</organism>
<dbReference type="Proteomes" id="UP000198723">
    <property type="component" value="Unassembled WGS sequence"/>
</dbReference>
<dbReference type="InterPro" id="IPR016185">
    <property type="entry name" value="PreATP-grasp_dom_sf"/>
</dbReference>
<dbReference type="GO" id="GO:0016874">
    <property type="term" value="F:ligase activity"/>
    <property type="evidence" value="ECO:0007669"/>
    <property type="project" value="UniProtKB-KW"/>
</dbReference>
<feature type="domain" description="Glutathionylspermidine synthase pre-ATP-grasp-like" evidence="6">
    <location>
        <begin position="12"/>
        <end position="383"/>
    </location>
</feature>
<dbReference type="GO" id="GO:0005524">
    <property type="term" value="F:ATP binding"/>
    <property type="evidence" value="ECO:0007669"/>
    <property type="project" value="UniProtKB-KW"/>
</dbReference>
<protein>
    <submittedName>
        <fullName evidence="7">Glutathionylspermidine synthase</fullName>
    </submittedName>
</protein>
<keyword evidence="2" id="KW-0479">Metal-binding</keyword>
<dbReference type="AlphaFoldDB" id="A0A1C3YB55"/>
<dbReference type="EMBL" id="FMAJ01000023">
    <property type="protein sequence ID" value="SCB61747.1"/>
    <property type="molecule type" value="Genomic_DNA"/>
</dbReference>
<proteinExistence type="predicted"/>
<evidence type="ECO:0000256" key="3">
    <source>
        <dbReference type="ARBA" id="ARBA00022741"/>
    </source>
</evidence>
<dbReference type="GO" id="GO:0046872">
    <property type="term" value="F:metal ion binding"/>
    <property type="evidence" value="ECO:0007669"/>
    <property type="project" value="UniProtKB-KW"/>
</dbReference>
<keyword evidence="5" id="KW-0460">Magnesium</keyword>
<name>A0A1C3YB55_9HYPH</name>
<keyword evidence="3" id="KW-0547">Nucleotide-binding</keyword>
<evidence type="ECO:0000256" key="1">
    <source>
        <dbReference type="ARBA" id="ARBA00022598"/>
    </source>
</evidence>
<reference evidence="7 8" key="1">
    <citation type="submission" date="2016-08" db="EMBL/GenBank/DDBJ databases">
        <authorList>
            <person name="Seilhamer J.J."/>
        </authorList>
    </citation>
    <scope>NUCLEOTIDE SEQUENCE [LARGE SCALE GENOMIC DNA]</scope>
    <source>
        <strain evidence="7 8">HBR26</strain>
    </source>
</reference>
<evidence type="ECO:0000313" key="8">
    <source>
        <dbReference type="Proteomes" id="UP000198723"/>
    </source>
</evidence>
<evidence type="ECO:0000313" key="7">
    <source>
        <dbReference type="EMBL" id="SCB61747.1"/>
    </source>
</evidence>
<gene>
    <name evidence="7" type="ORF">GA0061105_12318</name>
</gene>
<dbReference type="InterPro" id="IPR005494">
    <property type="entry name" value="GSPS_pre-ATP-grasp-like_dom"/>
</dbReference>
<accession>A0A1C3YB55</accession>
<dbReference type="STRING" id="1138170.GA0061105_12318"/>
<dbReference type="Gene3D" id="3.30.1490.330">
    <property type="match status" value="1"/>
</dbReference>
<keyword evidence="1" id="KW-0436">Ligase</keyword>
<dbReference type="SUPFAM" id="SSF52440">
    <property type="entry name" value="PreATP-grasp domain"/>
    <property type="match status" value="1"/>
</dbReference>
<evidence type="ECO:0000256" key="5">
    <source>
        <dbReference type="ARBA" id="ARBA00022842"/>
    </source>
</evidence>
<evidence type="ECO:0000256" key="2">
    <source>
        <dbReference type="ARBA" id="ARBA00022723"/>
    </source>
</evidence>